<reference evidence="1 2" key="1">
    <citation type="submission" date="2014-09" db="EMBL/GenBank/DDBJ databases">
        <authorList>
            <person name="Ellenberger Sabrina"/>
        </authorList>
    </citation>
    <scope>NUCLEOTIDE SEQUENCE [LARGE SCALE GENOMIC DNA]</scope>
    <source>
        <strain evidence="1 2">CBS 412.66</strain>
    </source>
</reference>
<accession>A0A0B7ND78</accession>
<keyword evidence="2" id="KW-1185">Reference proteome</keyword>
<proteinExistence type="predicted"/>
<dbReference type="AlphaFoldDB" id="A0A0B7ND78"/>
<evidence type="ECO:0000313" key="1">
    <source>
        <dbReference type="EMBL" id="CEP16456.1"/>
    </source>
</evidence>
<protein>
    <submittedName>
        <fullName evidence="1">Uncharacterized protein</fullName>
    </submittedName>
</protein>
<evidence type="ECO:0000313" key="2">
    <source>
        <dbReference type="Proteomes" id="UP000054107"/>
    </source>
</evidence>
<gene>
    <name evidence="1" type="primary">PARPA_10722.1 scaffold 41683</name>
</gene>
<name>A0A0B7ND78_9FUNG</name>
<dbReference type="EMBL" id="LN733168">
    <property type="protein sequence ID" value="CEP16456.1"/>
    <property type="molecule type" value="Genomic_DNA"/>
</dbReference>
<organism evidence="1 2">
    <name type="scientific">Parasitella parasitica</name>
    <dbReference type="NCBI Taxonomy" id="35722"/>
    <lineage>
        <taxon>Eukaryota</taxon>
        <taxon>Fungi</taxon>
        <taxon>Fungi incertae sedis</taxon>
        <taxon>Mucoromycota</taxon>
        <taxon>Mucoromycotina</taxon>
        <taxon>Mucoromycetes</taxon>
        <taxon>Mucorales</taxon>
        <taxon>Mucorineae</taxon>
        <taxon>Mucoraceae</taxon>
        <taxon>Parasitella</taxon>
    </lineage>
</organism>
<dbReference type="Proteomes" id="UP000054107">
    <property type="component" value="Unassembled WGS sequence"/>
</dbReference>
<sequence length="76" mass="8429">MGRAERSVILNGQLCRLELCITNEVVDNAIALKMVIRGLSERKPVVPNDQIVRLKPVPYIPSSRVERGVTSQASSR</sequence>